<dbReference type="RefSeq" id="WP_209676498.1">
    <property type="nucleotide sequence ID" value="NZ_JAGIOI010000001.1"/>
</dbReference>
<keyword evidence="2" id="KW-1003">Cell membrane</keyword>
<reference evidence="7 8" key="1">
    <citation type="submission" date="2021-03" db="EMBL/GenBank/DDBJ databases">
        <title>Sequencing the genomes of 1000 actinobacteria strains.</title>
        <authorList>
            <person name="Klenk H.-P."/>
        </authorList>
    </citation>
    <scope>NUCLEOTIDE SEQUENCE [LARGE SCALE GENOMIC DNA]</scope>
    <source>
        <strain evidence="7 8">DSM 16005</strain>
    </source>
</reference>
<dbReference type="PANTHER" id="PTHR30086">
    <property type="entry name" value="ARGININE EXPORTER PROTEIN ARGO"/>
    <property type="match status" value="1"/>
</dbReference>
<feature type="transmembrane region" description="Helical" evidence="6">
    <location>
        <begin position="118"/>
        <end position="139"/>
    </location>
</feature>
<dbReference type="PIRSF" id="PIRSF006324">
    <property type="entry name" value="LeuE"/>
    <property type="match status" value="1"/>
</dbReference>
<evidence type="ECO:0000256" key="3">
    <source>
        <dbReference type="ARBA" id="ARBA00022692"/>
    </source>
</evidence>
<gene>
    <name evidence="7" type="ORF">JOF48_000202</name>
</gene>
<dbReference type="InterPro" id="IPR001123">
    <property type="entry name" value="LeuE-type"/>
</dbReference>
<comment type="subcellular location">
    <subcellularLocation>
        <location evidence="1">Cell membrane</location>
        <topology evidence="1">Multi-pass membrane protein</topology>
    </subcellularLocation>
</comment>
<organism evidence="7 8">
    <name type="scientific">Arthrobacter stackebrandtii</name>
    <dbReference type="NCBI Taxonomy" id="272161"/>
    <lineage>
        <taxon>Bacteria</taxon>
        <taxon>Bacillati</taxon>
        <taxon>Actinomycetota</taxon>
        <taxon>Actinomycetes</taxon>
        <taxon>Micrococcales</taxon>
        <taxon>Micrococcaceae</taxon>
        <taxon>Arthrobacter</taxon>
    </lineage>
</organism>
<feature type="transmembrane region" description="Helical" evidence="6">
    <location>
        <begin position="40"/>
        <end position="64"/>
    </location>
</feature>
<name>A0ABS4YTY5_9MICC</name>
<evidence type="ECO:0000256" key="5">
    <source>
        <dbReference type="ARBA" id="ARBA00023136"/>
    </source>
</evidence>
<evidence type="ECO:0000256" key="4">
    <source>
        <dbReference type="ARBA" id="ARBA00022989"/>
    </source>
</evidence>
<comment type="caution">
    <text evidence="7">The sequence shown here is derived from an EMBL/GenBank/DDBJ whole genome shotgun (WGS) entry which is preliminary data.</text>
</comment>
<keyword evidence="8" id="KW-1185">Reference proteome</keyword>
<protein>
    <submittedName>
        <fullName evidence="7">Threonine/homoserine/homoserine lactone efflux protein</fullName>
    </submittedName>
</protein>
<proteinExistence type="predicted"/>
<dbReference type="PANTHER" id="PTHR30086:SF20">
    <property type="entry name" value="ARGININE EXPORTER PROTEIN ARGO-RELATED"/>
    <property type="match status" value="1"/>
</dbReference>
<dbReference type="Pfam" id="PF01810">
    <property type="entry name" value="LysE"/>
    <property type="match status" value="1"/>
</dbReference>
<dbReference type="Proteomes" id="UP000711614">
    <property type="component" value="Unassembled WGS sequence"/>
</dbReference>
<keyword evidence="5 6" id="KW-0472">Membrane</keyword>
<keyword evidence="3 6" id="KW-0812">Transmembrane</keyword>
<feature type="transmembrane region" description="Helical" evidence="6">
    <location>
        <begin position="70"/>
        <end position="91"/>
    </location>
</feature>
<feature type="transmembrane region" description="Helical" evidence="6">
    <location>
        <begin position="151"/>
        <end position="176"/>
    </location>
</feature>
<sequence length="214" mass="22037">MTFVSLVGFAGLCLMLALIPGPDTFLVLRISMSRASAGIAAAAGSAVGAIVWGALVGFGLAAVLEQSAEVFRWIKIAGGLYLMYLGISALVKARRARKAGLAAEPGAEAPLPYRRRTAFASGAVSTLLNPKVGLFYLAVVPQFIPHGGNTLGTALILGLTLAVIGFLYLMTIALVAHKTMKWLKKPKVNTVIERTSSGILAALGAGVLASGATS</sequence>
<evidence type="ECO:0000313" key="8">
    <source>
        <dbReference type="Proteomes" id="UP000711614"/>
    </source>
</evidence>
<dbReference type="EMBL" id="JAGIOI010000001">
    <property type="protein sequence ID" value="MBP2411403.1"/>
    <property type="molecule type" value="Genomic_DNA"/>
</dbReference>
<keyword evidence="4 6" id="KW-1133">Transmembrane helix</keyword>
<evidence type="ECO:0000313" key="7">
    <source>
        <dbReference type="EMBL" id="MBP2411403.1"/>
    </source>
</evidence>
<feature type="transmembrane region" description="Helical" evidence="6">
    <location>
        <begin position="6"/>
        <end position="28"/>
    </location>
</feature>
<evidence type="ECO:0000256" key="1">
    <source>
        <dbReference type="ARBA" id="ARBA00004651"/>
    </source>
</evidence>
<evidence type="ECO:0000256" key="6">
    <source>
        <dbReference type="SAM" id="Phobius"/>
    </source>
</evidence>
<evidence type="ECO:0000256" key="2">
    <source>
        <dbReference type="ARBA" id="ARBA00022475"/>
    </source>
</evidence>
<accession>A0ABS4YTY5</accession>